<keyword evidence="2" id="KW-1185">Reference proteome</keyword>
<organism evidence="1 2">
    <name type="scientific">Puccinia graminis f. sp. tritici</name>
    <dbReference type="NCBI Taxonomy" id="56615"/>
    <lineage>
        <taxon>Eukaryota</taxon>
        <taxon>Fungi</taxon>
        <taxon>Dikarya</taxon>
        <taxon>Basidiomycota</taxon>
        <taxon>Pucciniomycotina</taxon>
        <taxon>Pucciniomycetes</taxon>
        <taxon>Pucciniales</taxon>
        <taxon>Pucciniaceae</taxon>
        <taxon>Puccinia</taxon>
    </lineage>
</organism>
<sequence>MHSSTAESCLADVESVQLEGRGGFPRPLRVYTLDGRENPLGRGDARPELFREITGIERTTFDNLVSELKEAELLGDGRLVTVEEQVIMFLDITQ</sequence>
<dbReference type="AlphaFoldDB" id="A0A5B0NV31"/>
<evidence type="ECO:0000313" key="1">
    <source>
        <dbReference type="EMBL" id="KAA1093167.1"/>
    </source>
</evidence>
<comment type="caution">
    <text evidence="1">The sequence shown here is derived from an EMBL/GenBank/DDBJ whole genome shotgun (WGS) entry which is preliminary data.</text>
</comment>
<dbReference type="EMBL" id="VSWC01000080">
    <property type="protein sequence ID" value="KAA1093167.1"/>
    <property type="molecule type" value="Genomic_DNA"/>
</dbReference>
<evidence type="ECO:0000313" key="2">
    <source>
        <dbReference type="Proteomes" id="UP000324748"/>
    </source>
</evidence>
<protein>
    <submittedName>
        <fullName evidence="1">Uncharacterized protein</fullName>
    </submittedName>
</protein>
<reference evidence="1 2" key="1">
    <citation type="submission" date="2019-05" db="EMBL/GenBank/DDBJ databases">
        <title>Emergence of the Ug99 lineage of the wheat stem rust pathogen through somatic hybridization.</title>
        <authorList>
            <person name="Li F."/>
            <person name="Upadhyaya N.M."/>
            <person name="Sperschneider J."/>
            <person name="Matny O."/>
            <person name="Nguyen-Phuc H."/>
            <person name="Mago R."/>
            <person name="Raley C."/>
            <person name="Miller M.E."/>
            <person name="Silverstein K.A.T."/>
            <person name="Henningsen E."/>
            <person name="Hirsch C.D."/>
            <person name="Visser B."/>
            <person name="Pretorius Z.A."/>
            <person name="Steffenson B.J."/>
            <person name="Schwessinger B."/>
            <person name="Dodds P.N."/>
            <person name="Figueroa M."/>
        </authorList>
    </citation>
    <scope>NUCLEOTIDE SEQUENCE [LARGE SCALE GENOMIC DNA]</scope>
    <source>
        <strain evidence="1">21-0</strain>
    </source>
</reference>
<gene>
    <name evidence="1" type="ORF">PGT21_027319</name>
</gene>
<name>A0A5B0NV31_PUCGR</name>
<dbReference type="Proteomes" id="UP000324748">
    <property type="component" value="Unassembled WGS sequence"/>
</dbReference>
<accession>A0A5B0NV31</accession>
<dbReference type="OrthoDB" id="10500418at2759"/>
<proteinExistence type="predicted"/>